<organism evidence="1 2">
    <name type="scientific">Nesidiocoris tenuis</name>
    <dbReference type="NCBI Taxonomy" id="355587"/>
    <lineage>
        <taxon>Eukaryota</taxon>
        <taxon>Metazoa</taxon>
        <taxon>Ecdysozoa</taxon>
        <taxon>Arthropoda</taxon>
        <taxon>Hexapoda</taxon>
        <taxon>Insecta</taxon>
        <taxon>Pterygota</taxon>
        <taxon>Neoptera</taxon>
        <taxon>Paraneoptera</taxon>
        <taxon>Hemiptera</taxon>
        <taxon>Heteroptera</taxon>
        <taxon>Panheteroptera</taxon>
        <taxon>Cimicomorpha</taxon>
        <taxon>Miridae</taxon>
        <taxon>Dicyphina</taxon>
        <taxon>Nesidiocoris</taxon>
    </lineage>
</organism>
<dbReference type="EMBL" id="CADCXU010012323">
    <property type="protein sequence ID" value="CAB0002458.1"/>
    <property type="molecule type" value="Genomic_DNA"/>
</dbReference>
<name>A0A6H5GHU6_9HEMI</name>
<evidence type="ECO:0000313" key="1">
    <source>
        <dbReference type="EMBL" id="CAB0002458.1"/>
    </source>
</evidence>
<keyword evidence="2" id="KW-1185">Reference proteome</keyword>
<evidence type="ECO:0000313" key="2">
    <source>
        <dbReference type="Proteomes" id="UP000479000"/>
    </source>
</evidence>
<sequence>YQNRRNGDLSKQRRIPRQVSEFGLRSSMSKYAPTAPSFGGAGSWIPTCTSDQEPMAGWL</sequence>
<protein>
    <submittedName>
        <fullName evidence="1">Uncharacterized protein</fullName>
    </submittedName>
</protein>
<dbReference type="Proteomes" id="UP000479000">
    <property type="component" value="Unassembled WGS sequence"/>
</dbReference>
<feature type="non-terminal residue" evidence="1">
    <location>
        <position position="59"/>
    </location>
</feature>
<reference evidence="1 2" key="1">
    <citation type="submission" date="2020-02" db="EMBL/GenBank/DDBJ databases">
        <authorList>
            <person name="Ferguson B K."/>
        </authorList>
    </citation>
    <scope>NUCLEOTIDE SEQUENCE [LARGE SCALE GENOMIC DNA]</scope>
</reference>
<dbReference type="AlphaFoldDB" id="A0A6H5GHU6"/>
<gene>
    <name evidence="1" type="ORF">NTEN_LOCUS8245</name>
</gene>
<proteinExistence type="predicted"/>
<accession>A0A6H5GHU6</accession>
<feature type="non-terminal residue" evidence="1">
    <location>
        <position position="1"/>
    </location>
</feature>